<organism evidence="1 2">
    <name type="scientific">Bhargavaea ullalensis</name>
    <dbReference type="NCBI Taxonomy" id="1265685"/>
    <lineage>
        <taxon>Bacteria</taxon>
        <taxon>Bacillati</taxon>
        <taxon>Bacillota</taxon>
        <taxon>Bacilli</taxon>
        <taxon>Bacillales</taxon>
        <taxon>Caryophanaceae</taxon>
        <taxon>Bhargavaea</taxon>
    </lineage>
</organism>
<protein>
    <submittedName>
        <fullName evidence="1">Uncharacterized protein</fullName>
    </submittedName>
</protein>
<gene>
    <name evidence="1" type="ORF">ABID49_001444</name>
</gene>
<keyword evidence="2" id="KW-1185">Reference proteome</keyword>
<evidence type="ECO:0000313" key="2">
    <source>
        <dbReference type="Proteomes" id="UP001549099"/>
    </source>
</evidence>
<evidence type="ECO:0000313" key="1">
    <source>
        <dbReference type="EMBL" id="MET3575539.1"/>
    </source>
</evidence>
<dbReference type="EMBL" id="JBEPLW010000008">
    <property type="protein sequence ID" value="MET3575539.1"/>
    <property type="molecule type" value="Genomic_DNA"/>
</dbReference>
<accession>A0ABV2GB76</accession>
<comment type="caution">
    <text evidence="1">The sequence shown here is derived from an EMBL/GenBank/DDBJ whole genome shotgun (WGS) entry which is preliminary data.</text>
</comment>
<dbReference type="RefSeq" id="WP_354196778.1">
    <property type="nucleotide sequence ID" value="NZ_JBEPLW010000008.1"/>
</dbReference>
<dbReference type="Proteomes" id="UP001549099">
    <property type="component" value="Unassembled WGS sequence"/>
</dbReference>
<proteinExistence type="predicted"/>
<reference evidence="1 2" key="1">
    <citation type="submission" date="2024-06" db="EMBL/GenBank/DDBJ databases">
        <title>Genomic Encyclopedia of Type Strains, Phase IV (KMG-IV): sequencing the most valuable type-strain genomes for metagenomic binning, comparative biology and taxonomic classification.</title>
        <authorList>
            <person name="Goeker M."/>
        </authorList>
    </citation>
    <scope>NUCLEOTIDE SEQUENCE [LARGE SCALE GENOMIC DNA]</scope>
    <source>
        <strain evidence="1 2">DSM 26128</strain>
    </source>
</reference>
<name>A0ABV2GB76_9BACL</name>
<sequence length="58" mass="6182">MATKSKSDRVWMILSVAAIAAAVASLLYCSGFISDFLDRRGAGEAIAMLRQMMKGSAL</sequence>